<dbReference type="InterPro" id="IPR008354">
    <property type="entry name" value="Glc-Fru_OxRdtase_bac"/>
</dbReference>
<dbReference type="OrthoDB" id="9792935at2"/>
<proteinExistence type="predicted"/>
<evidence type="ECO:0000259" key="2">
    <source>
        <dbReference type="Pfam" id="PF01408"/>
    </source>
</evidence>
<dbReference type="SUPFAM" id="SSF55347">
    <property type="entry name" value="Glyceraldehyde-3-phosphate dehydrogenase-like, C-terminal domain"/>
    <property type="match status" value="1"/>
</dbReference>
<dbReference type="Pfam" id="PF01408">
    <property type="entry name" value="GFO_IDH_MocA"/>
    <property type="match status" value="1"/>
</dbReference>
<feature type="domain" description="Gfo/Idh/MocA-like oxidoreductase N-terminal" evidence="2">
    <location>
        <begin position="11"/>
        <end position="132"/>
    </location>
</feature>
<dbReference type="InterPro" id="IPR050463">
    <property type="entry name" value="Gfo/Idh/MocA_oxidrdct_glycsds"/>
</dbReference>
<dbReference type="Pfam" id="PF22725">
    <property type="entry name" value="GFO_IDH_MocA_C3"/>
    <property type="match status" value="1"/>
</dbReference>
<dbReference type="InterPro" id="IPR000683">
    <property type="entry name" value="Gfo/Idh/MocA-like_OxRdtase_N"/>
</dbReference>
<organism evidence="4 5">
    <name type="scientific">Arboricoccus pini</name>
    <dbReference type="NCBI Taxonomy" id="1963835"/>
    <lineage>
        <taxon>Bacteria</taxon>
        <taxon>Pseudomonadati</taxon>
        <taxon>Pseudomonadota</taxon>
        <taxon>Alphaproteobacteria</taxon>
        <taxon>Geminicoccales</taxon>
        <taxon>Geminicoccaceae</taxon>
        <taxon>Arboricoccus</taxon>
    </lineage>
</organism>
<dbReference type="Gene3D" id="3.30.360.10">
    <property type="entry name" value="Dihydrodipicolinate Reductase, domain 2"/>
    <property type="match status" value="1"/>
</dbReference>
<dbReference type="Proteomes" id="UP000197065">
    <property type="component" value="Unassembled WGS sequence"/>
</dbReference>
<evidence type="ECO:0000313" key="5">
    <source>
        <dbReference type="Proteomes" id="UP000197065"/>
    </source>
</evidence>
<dbReference type="PANTHER" id="PTHR43818:SF11">
    <property type="entry name" value="BCDNA.GH03377"/>
    <property type="match status" value="1"/>
</dbReference>
<dbReference type="InterPro" id="IPR055170">
    <property type="entry name" value="GFO_IDH_MocA-like_dom"/>
</dbReference>
<name>A0A212R5J7_9PROT</name>
<dbReference type="PRINTS" id="PR01775">
    <property type="entry name" value="GLFROXRDTASE"/>
</dbReference>
<dbReference type="Gene3D" id="3.40.50.720">
    <property type="entry name" value="NAD(P)-binding Rossmann-like Domain"/>
    <property type="match status" value="1"/>
</dbReference>
<dbReference type="SUPFAM" id="SSF51735">
    <property type="entry name" value="NAD(P)-binding Rossmann-fold domains"/>
    <property type="match status" value="1"/>
</dbReference>
<evidence type="ECO:0000259" key="3">
    <source>
        <dbReference type="Pfam" id="PF22725"/>
    </source>
</evidence>
<accession>A0A212R5J7</accession>
<dbReference type="GO" id="GO:0000166">
    <property type="term" value="F:nucleotide binding"/>
    <property type="evidence" value="ECO:0007669"/>
    <property type="project" value="InterPro"/>
</dbReference>
<dbReference type="RefSeq" id="WP_088561275.1">
    <property type="nucleotide sequence ID" value="NZ_FYEH01000005.1"/>
</dbReference>
<dbReference type="PANTHER" id="PTHR43818">
    <property type="entry name" value="BCDNA.GH03377"/>
    <property type="match status" value="1"/>
</dbReference>
<feature type="domain" description="GFO/IDH/MocA-like oxidoreductase" evidence="3">
    <location>
        <begin position="145"/>
        <end position="255"/>
    </location>
</feature>
<evidence type="ECO:0000313" key="4">
    <source>
        <dbReference type="EMBL" id="SNB67246.1"/>
    </source>
</evidence>
<keyword evidence="1" id="KW-0560">Oxidoreductase</keyword>
<gene>
    <name evidence="4" type="ORF">SAMN07250955_105286</name>
</gene>
<evidence type="ECO:0000256" key="1">
    <source>
        <dbReference type="ARBA" id="ARBA00023002"/>
    </source>
</evidence>
<protein>
    <submittedName>
        <fullName evidence="4">Predicted dehydrogenase</fullName>
    </submittedName>
</protein>
<sequence length="368" mass="39962">MAARTVTGRKVRYGVVGGGWISQQAFMPGVGQTDNSEMTALITGDPEKADRLAKRYGLKSFSYDQFAECLASDAVDALYVATPNFRHTEFVVPALEAGVHVLLEKPMATSEADCRLMIEAAERSGARLMIAYRLHFEPATVEAFTRIRSGEFGAPRIFSSTFGQYIKASNHRASSGYWAGPVADLGPYPINAARHFFGKEPIEVRAIGARTRDLGFDDIVQVALKFGPGEIAQFTLDYSGPAYNDYRLIGTKGDIHMQPGYAFGAASGLGYTATLGGDIRRHNHPITDQFGGETAYFSSCIIEGRDPEPDGEDGMLDVRVIAAIERALSTGETQSLEPLARRKHIQADQAYTLPLAPMPDMINGEPPA</sequence>
<dbReference type="AlphaFoldDB" id="A0A212R5J7"/>
<reference evidence="4 5" key="1">
    <citation type="submission" date="2017-06" db="EMBL/GenBank/DDBJ databases">
        <authorList>
            <person name="Kim H.J."/>
            <person name="Triplett B.A."/>
        </authorList>
    </citation>
    <scope>NUCLEOTIDE SEQUENCE [LARGE SCALE GENOMIC DNA]</scope>
    <source>
        <strain evidence="4 5">B29T1</strain>
    </source>
</reference>
<dbReference type="GO" id="GO:0016491">
    <property type="term" value="F:oxidoreductase activity"/>
    <property type="evidence" value="ECO:0007669"/>
    <property type="project" value="UniProtKB-KW"/>
</dbReference>
<dbReference type="InterPro" id="IPR036291">
    <property type="entry name" value="NAD(P)-bd_dom_sf"/>
</dbReference>
<dbReference type="EMBL" id="FYEH01000005">
    <property type="protein sequence ID" value="SNB67246.1"/>
    <property type="molecule type" value="Genomic_DNA"/>
</dbReference>
<keyword evidence="5" id="KW-1185">Reference proteome</keyword>